<dbReference type="InterPro" id="IPR009057">
    <property type="entry name" value="Homeodomain-like_sf"/>
</dbReference>
<dbReference type="GO" id="GO:0000976">
    <property type="term" value="F:transcription cis-regulatory region binding"/>
    <property type="evidence" value="ECO:0007669"/>
    <property type="project" value="TreeGrafter"/>
</dbReference>
<comment type="caution">
    <text evidence="4">The sequence shown here is derived from an EMBL/GenBank/DDBJ whole genome shotgun (WGS) entry which is preliminary data.</text>
</comment>
<dbReference type="EMBL" id="BOQE01000004">
    <property type="protein sequence ID" value="GIM48545.1"/>
    <property type="molecule type" value="Genomic_DNA"/>
</dbReference>
<organism evidence="4 6">
    <name type="scientific">Collibacillus ludicampi</name>
    <dbReference type="NCBI Taxonomy" id="2771369"/>
    <lineage>
        <taxon>Bacteria</taxon>
        <taxon>Bacillati</taxon>
        <taxon>Bacillota</taxon>
        <taxon>Bacilli</taxon>
        <taxon>Bacillales</taxon>
        <taxon>Alicyclobacillaceae</taxon>
        <taxon>Collibacillus</taxon>
    </lineage>
</organism>
<dbReference type="InterPro" id="IPR001647">
    <property type="entry name" value="HTH_TetR"/>
</dbReference>
<protein>
    <submittedName>
        <fullName evidence="4">Fatty acid metabolism regulator protein</fullName>
    </submittedName>
</protein>
<reference evidence="4" key="1">
    <citation type="journal article" date="2023" name="Int. J. Syst. Evol. Microbiol.">
        <title>Collibacillus ludicampi gen. nov., sp. nov., a new soil bacterium of the family Alicyclobacillaceae.</title>
        <authorList>
            <person name="Jojima T."/>
            <person name="Ioku Y."/>
            <person name="Fukuta Y."/>
            <person name="Shirasaka N."/>
            <person name="Matsumura Y."/>
            <person name="Mori M."/>
        </authorList>
    </citation>
    <scope>NUCLEOTIDE SEQUENCE</scope>
    <source>
        <strain evidence="4">TP075</strain>
    </source>
</reference>
<dbReference type="InterPro" id="IPR050109">
    <property type="entry name" value="HTH-type_TetR-like_transc_reg"/>
</dbReference>
<dbReference type="Pfam" id="PF08359">
    <property type="entry name" value="TetR_C_4"/>
    <property type="match status" value="1"/>
</dbReference>
<sequence>MMGESGYHGAPISRIAREAGVADGTVYLYFKNKEDILISILRVTIGDIVEQILIQYKRLEDKPIDALHAIVSIYFRTLGSDTNLATVTQVHLRQTDAEMRRKIGEIMRPFQQIIAKTIDRGVEKGVFRETIDRRIARRMIFGTLDETVTAWILSGAKYDLISLIDPVCDVLVNGLKA</sequence>
<dbReference type="Pfam" id="PF00440">
    <property type="entry name" value="TetR_N"/>
    <property type="match status" value="1"/>
</dbReference>
<dbReference type="Proteomes" id="UP001057291">
    <property type="component" value="Unassembled WGS sequence"/>
</dbReference>
<keyword evidence="1 2" id="KW-0238">DNA-binding</keyword>
<dbReference type="InterPro" id="IPR013570">
    <property type="entry name" value="Tscrpt_reg_YsiA_C"/>
</dbReference>
<evidence type="ECO:0000313" key="5">
    <source>
        <dbReference type="EMBL" id="GIM48545.1"/>
    </source>
</evidence>
<dbReference type="PANTHER" id="PTHR30055">
    <property type="entry name" value="HTH-TYPE TRANSCRIPTIONAL REGULATOR RUTR"/>
    <property type="match status" value="1"/>
</dbReference>
<feature type="DNA-binding region" description="H-T-H motif" evidence="2">
    <location>
        <begin position="11"/>
        <end position="30"/>
    </location>
</feature>
<dbReference type="AlphaFoldDB" id="A0AAV4LB31"/>
<gene>
    <name evidence="4" type="primary">fadR_1</name>
    <name evidence="5" type="synonym">fadR_2</name>
    <name evidence="4" type="ORF">DNHGIG_05540</name>
    <name evidence="5" type="ORF">DNHGIG_40940</name>
</gene>
<evidence type="ECO:0000259" key="3">
    <source>
        <dbReference type="PROSITE" id="PS50977"/>
    </source>
</evidence>
<evidence type="ECO:0000313" key="4">
    <source>
        <dbReference type="EMBL" id="GIM45005.1"/>
    </source>
</evidence>
<evidence type="ECO:0000256" key="1">
    <source>
        <dbReference type="ARBA" id="ARBA00023125"/>
    </source>
</evidence>
<evidence type="ECO:0000313" key="6">
    <source>
        <dbReference type="Proteomes" id="UP001057291"/>
    </source>
</evidence>
<proteinExistence type="predicted"/>
<dbReference type="EMBL" id="BOQE01000001">
    <property type="protein sequence ID" value="GIM45005.1"/>
    <property type="molecule type" value="Genomic_DNA"/>
</dbReference>
<dbReference type="Gene3D" id="1.10.10.60">
    <property type="entry name" value="Homeodomain-like"/>
    <property type="match status" value="1"/>
</dbReference>
<dbReference type="PANTHER" id="PTHR30055:SF195">
    <property type="entry name" value="FATTY ACID METABOLISM REGULATOR PROTEIN"/>
    <property type="match status" value="1"/>
</dbReference>
<dbReference type="SUPFAM" id="SSF46689">
    <property type="entry name" value="Homeodomain-like"/>
    <property type="match status" value="1"/>
</dbReference>
<feature type="domain" description="HTH tetR-type" evidence="3">
    <location>
        <begin position="1"/>
        <end position="48"/>
    </location>
</feature>
<dbReference type="InterPro" id="IPR036271">
    <property type="entry name" value="Tet_transcr_reg_TetR-rel_C_sf"/>
</dbReference>
<dbReference type="Gene3D" id="1.10.357.10">
    <property type="entry name" value="Tetracycline Repressor, domain 2"/>
    <property type="match status" value="1"/>
</dbReference>
<dbReference type="PROSITE" id="PS50977">
    <property type="entry name" value="HTH_TETR_2"/>
    <property type="match status" value="1"/>
</dbReference>
<evidence type="ECO:0000256" key="2">
    <source>
        <dbReference type="PROSITE-ProRule" id="PRU00335"/>
    </source>
</evidence>
<accession>A0AAV4LB31</accession>
<dbReference type="GO" id="GO:0003700">
    <property type="term" value="F:DNA-binding transcription factor activity"/>
    <property type="evidence" value="ECO:0007669"/>
    <property type="project" value="TreeGrafter"/>
</dbReference>
<dbReference type="SUPFAM" id="SSF48498">
    <property type="entry name" value="Tetracyclin repressor-like, C-terminal domain"/>
    <property type="match status" value="1"/>
</dbReference>
<name>A0AAV4LB31_9BACL</name>
<keyword evidence="6" id="KW-1185">Reference proteome</keyword>